<keyword evidence="1" id="KW-0805">Transcription regulation</keyword>
<protein>
    <submittedName>
        <fullName evidence="5">GntR family transcriptional regulator</fullName>
    </submittedName>
</protein>
<dbReference type="InterPro" id="IPR036390">
    <property type="entry name" value="WH_DNA-bd_sf"/>
</dbReference>
<comment type="caution">
    <text evidence="5">The sequence shown here is derived from an EMBL/GenBank/DDBJ whole genome shotgun (WGS) entry which is preliminary data.</text>
</comment>
<evidence type="ECO:0000313" key="6">
    <source>
        <dbReference type="Proteomes" id="UP001500620"/>
    </source>
</evidence>
<dbReference type="Proteomes" id="UP001500620">
    <property type="component" value="Unassembled WGS sequence"/>
</dbReference>
<name>A0ABP8CY21_9ACTN</name>
<dbReference type="PANTHER" id="PTHR38445">
    <property type="entry name" value="HTH-TYPE TRANSCRIPTIONAL REPRESSOR YTRA"/>
    <property type="match status" value="1"/>
</dbReference>
<dbReference type="Pfam" id="PF00392">
    <property type="entry name" value="GntR"/>
    <property type="match status" value="1"/>
</dbReference>
<evidence type="ECO:0000256" key="3">
    <source>
        <dbReference type="ARBA" id="ARBA00023163"/>
    </source>
</evidence>
<dbReference type="Gene3D" id="1.10.10.10">
    <property type="entry name" value="Winged helix-like DNA-binding domain superfamily/Winged helix DNA-binding domain"/>
    <property type="match status" value="1"/>
</dbReference>
<keyword evidence="2" id="KW-0238">DNA-binding</keyword>
<evidence type="ECO:0000313" key="5">
    <source>
        <dbReference type="EMBL" id="GAA4244821.1"/>
    </source>
</evidence>
<keyword evidence="3" id="KW-0804">Transcription</keyword>
<proteinExistence type="predicted"/>
<dbReference type="SMART" id="SM00345">
    <property type="entry name" value="HTH_GNTR"/>
    <property type="match status" value="1"/>
</dbReference>
<dbReference type="InterPro" id="IPR000524">
    <property type="entry name" value="Tscrpt_reg_HTH_GntR"/>
</dbReference>
<evidence type="ECO:0000256" key="2">
    <source>
        <dbReference type="ARBA" id="ARBA00023125"/>
    </source>
</evidence>
<gene>
    <name evidence="5" type="ORF">GCM10022255_009390</name>
</gene>
<accession>A0ABP8CY21</accession>
<evidence type="ECO:0000259" key="4">
    <source>
        <dbReference type="PROSITE" id="PS50949"/>
    </source>
</evidence>
<dbReference type="EMBL" id="BAABAT010000002">
    <property type="protein sequence ID" value="GAA4244821.1"/>
    <property type="molecule type" value="Genomic_DNA"/>
</dbReference>
<sequence>MELDKDGPSRIRFVLDPGSGVPTYLQLVHQVEQAMRLGVLRDGDRLPRIKDVVETLAINPNTVQKAYRELTTRGVVHTQQGVGTFVRGTLPVVDLAGQAALRRKLVAWVHAAREAGLDHGGISALVASVLHEETAPAPARATRRREGAA</sequence>
<dbReference type="SUPFAM" id="SSF46785">
    <property type="entry name" value="Winged helix' DNA-binding domain"/>
    <property type="match status" value="1"/>
</dbReference>
<dbReference type="RefSeq" id="WP_345121575.1">
    <property type="nucleotide sequence ID" value="NZ_BAABAT010000002.1"/>
</dbReference>
<keyword evidence="6" id="KW-1185">Reference proteome</keyword>
<dbReference type="PROSITE" id="PS50949">
    <property type="entry name" value="HTH_GNTR"/>
    <property type="match status" value="1"/>
</dbReference>
<organism evidence="5 6">
    <name type="scientific">Dactylosporangium darangshiense</name>
    <dbReference type="NCBI Taxonomy" id="579108"/>
    <lineage>
        <taxon>Bacteria</taxon>
        <taxon>Bacillati</taxon>
        <taxon>Actinomycetota</taxon>
        <taxon>Actinomycetes</taxon>
        <taxon>Micromonosporales</taxon>
        <taxon>Micromonosporaceae</taxon>
        <taxon>Dactylosporangium</taxon>
    </lineage>
</organism>
<feature type="domain" description="HTH gntR-type" evidence="4">
    <location>
        <begin position="21"/>
        <end position="89"/>
    </location>
</feature>
<dbReference type="PANTHER" id="PTHR38445:SF7">
    <property type="entry name" value="GNTR-FAMILY TRANSCRIPTIONAL REGULATOR"/>
    <property type="match status" value="1"/>
</dbReference>
<evidence type="ECO:0000256" key="1">
    <source>
        <dbReference type="ARBA" id="ARBA00023015"/>
    </source>
</evidence>
<dbReference type="CDD" id="cd07377">
    <property type="entry name" value="WHTH_GntR"/>
    <property type="match status" value="1"/>
</dbReference>
<reference evidence="6" key="1">
    <citation type="journal article" date="2019" name="Int. J. Syst. Evol. Microbiol.">
        <title>The Global Catalogue of Microorganisms (GCM) 10K type strain sequencing project: providing services to taxonomists for standard genome sequencing and annotation.</title>
        <authorList>
            <consortium name="The Broad Institute Genomics Platform"/>
            <consortium name="The Broad Institute Genome Sequencing Center for Infectious Disease"/>
            <person name="Wu L."/>
            <person name="Ma J."/>
        </authorList>
    </citation>
    <scope>NUCLEOTIDE SEQUENCE [LARGE SCALE GENOMIC DNA]</scope>
    <source>
        <strain evidence="6">JCM 17441</strain>
    </source>
</reference>
<dbReference type="InterPro" id="IPR036388">
    <property type="entry name" value="WH-like_DNA-bd_sf"/>
</dbReference>